<feature type="chain" id="PRO_5009310582" evidence="1">
    <location>
        <begin position="22"/>
        <end position="40"/>
    </location>
</feature>
<sequence length="40" mass="4693">MVLPRLRLVLHILVQLLYLFAHGPYLPYSNNPCPSFTEEH</sequence>
<dbReference type="WBParaSite" id="Hba_02154">
    <property type="protein sequence ID" value="Hba_02154"/>
    <property type="gene ID" value="Hba_02154"/>
</dbReference>
<evidence type="ECO:0000313" key="3">
    <source>
        <dbReference type="WBParaSite" id="Hba_02154"/>
    </source>
</evidence>
<evidence type="ECO:0000313" key="2">
    <source>
        <dbReference type="Proteomes" id="UP000095283"/>
    </source>
</evidence>
<keyword evidence="2" id="KW-1185">Reference proteome</keyword>
<name>A0A1I7WBR6_HETBA</name>
<proteinExistence type="predicted"/>
<dbReference type="Proteomes" id="UP000095283">
    <property type="component" value="Unplaced"/>
</dbReference>
<keyword evidence="1" id="KW-0732">Signal</keyword>
<protein>
    <submittedName>
        <fullName evidence="3">Uncharacterized protein</fullName>
    </submittedName>
</protein>
<evidence type="ECO:0000256" key="1">
    <source>
        <dbReference type="SAM" id="SignalP"/>
    </source>
</evidence>
<accession>A0A1I7WBR6</accession>
<reference evidence="3" key="1">
    <citation type="submission" date="2016-11" db="UniProtKB">
        <authorList>
            <consortium name="WormBaseParasite"/>
        </authorList>
    </citation>
    <scope>IDENTIFICATION</scope>
</reference>
<dbReference type="AlphaFoldDB" id="A0A1I7WBR6"/>
<feature type="signal peptide" evidence="1">
    <location>
        <begin position="1"/>
        <end position="21"/>
    </location>
</feature>
<organism evidence="2 3">
    <name type="scientific">Heterorhabditis bacteriophora</name>
    <name type="common">Entomopathogenic nematode worm</name>
    <dbReference type="NCBI Taxonomy" id="37862"/>
    <lineage>
        <taxon>Eukaryota</taxon>
        <taxon>Metazoa</taxon>
        <taxon>Ecdysozoa</taxon>
        <taxon>Nematoda</taxon>
        <taxon>Chromadorea</taxon>
        <taxon>Rhabditida</taxon>
        <taxon>Rhabditina</taxon>
        <taxon>Rhabditomorpha</taxon>
        <taxon>Strongyloidea</taxon>
        <taxon>Heterorhabditidae</taxon>
        <taxon>Heterorhabditis</taxon>
    </lineage>
</organism>